<feature type="compositionally biased region" description="Low complexity" evidence="2">
    <location>
        <begin position="204"/>
        <end position="213"/>
    </location>
</feature>
<organism evidence="3 4">
    <name type="scientific">Seminavis robusta</name>
    <dbReference type="NCBI Taxonomy" id="568900"/>
    <lineage>
        <taxon>Eukaryota</taxon>
        <taxon>Sar</taxon>
        <taxon>Stramenopiles</taxon>
        <taxon>Ochrophyta</taxon>
        <taxon>Bacillariophyta</taxon>
        <taxon>Bacillariophyceae</taxon>
        <taxon>Bacillariophycidae</taxon>
        <taxon>Naviculales</taxon>
        <taxon>Naviculaceae</taxon>
        <taxon>Seminavis</taxon>
    </lineage>
</organism>
<dbReference type="Proteomes" id="UP001153069">
    <property type="component" value="Unassembled WGS sequence"/>
</dbReference>
<feature type="region of interest" description="Disordered" evidence="2">
    <location>
        <begin position="1"/>
        <end position="56"/>
    </location>
</feature>
<feature type="compositionally biased region" description="Acidic residues" evidence="2">
    <location>
        <begin position="705"/>
        <end position="714"/>
    </location>
</feature>
<feature type="compositionally biased region" description="Low complexity" evidence="2">
    <location>
        <begin position="108"/>
        <end position="117"/>
    </location>
</feature>
<feature type="coiled-coil region" evidence="1">
    <location>
        <begin position="733"/>
        <end position="834"/>
    </location>
</feature>
<dbReference type="AlphaFoldDB" id="A0A9N8EW16"/>
<feature type="compositionally biased region" description="Basic and acidic residues" evidence="2">
    <location>
        <begin position="415"/>
        <end position="439"/>
    </location>
</feature>
<dbReference type="EMBL" id="CAICTM010001855">
    <property type="protein sequence ID" value="CAB9526624.1"/>
    <property type="molecule type" value="Genomic_DNA"/>
</dbReference>
<feature type="compositionally biased region" description="Polar residues" evidence="2">
    <location>
        <begin position="83"/>
        <end position="107"/>
    </location>
</feature>
<feature type="compositionally biased region" description="Pro residues" evidence="2">
    <location>
        <begin position="231"/>
        <end position="246"/>
    </location>
</feature>
<protein>
    <submittedName>
        <fullName evidence="3">Uncharacterized protein</fullName>
    </submittedName>
</protein>
<gene>
    <name evidence="3" type="ORF">SEMRO_1857_G302060.1</name>
</gene>
<feature type="region of interest" description="Disordered" evidence="2">
    <location>
        <begin position="613"/>
        <end position="633"/>
    </location>
</feature>
<dbReference type="OrthoDB" id="49376at2759"/>
<accession>A0A9N8EW16</accession>
<comment type="caution">
    <text evidence="3">The sequence shown here is derived from an EMBL/GenBank/DDBJ whole genome shotgun (WGS) entry which is preliminary data.</text>
</comment>
<feature type="compositionally biased region" description="Polar residues" evidence="2">
    <location>
        <begin position="35"/>
        <end position="46"/>
    </location>
</feature>
<feature type="region of interest" description="Disordered" evidence="2">
    <location>
        <begin position="83"/>
        <end position="250"/>
    </location>
</feature>
<keyword evidence="1" id="KW-0175">Coiled coil</keyword>
<evidence type="ECO:0000256" key="1">
    <source>
        <dbReference type="SAM" id="Coils"/>
    </source>
</evidence>
<evidence type="ECO:0000313" key="4">
    <source>
        <dbReference type="Proteomes" id="UP001153069"/>
    </source>
</evidence>
<feature type="compositionally biased region" description="Polar residues" evidence="2">
    <location>
        <begin position="155"/>
        <end position="178"/>
    </location>
</feature>
<name>A0A9N8EW16_9STRA</name>
<feature type="region of interest" description="Disordered" evidence="2">
    <location>
        <begin position="699"/>
        <end position="733"/>
    </location>
</feature>
<sequence>MSNLSATELSRLHRQRRLELGSHRPTLLKRRVKKTTNTSPDATSVTEEGVKSPSNAEAVYSFDDELTAVESVGNASIFSAPARQTTMSPSFSSPSDAKQCIDSPQTHATTSPAAAPVVTPPPDSPTRRVAKGLRSASGSRHGGSPTTPLGPYLAKQNNRSGTPQRTNAVTRSNSSRSLPKTFVITGEPNEASDSDMPLDELMASGRGSKSSKSPLPPQLTSALEASLVPISPSPDTPTMPPSPRAIPSPQNVGSLARIVQALQERKGKPTQMNSEEQSLWSAIQSLIKTNSSTSYWEQKLEQREAEWASQQQEHDKALLAIQRVLADVTTEREKTETQLKEELERTQEQRDETILKLTQKLRDMQREMNIQKAAAAADASSGERETGQFENLKQQLEALQSKNDSLQEKLLVLAKEGEVPPADKELQKDNEEKEQRIEELEQELQSLRTQGPTETNDEATDANDNSIQEQLQEKTASLENAKMIIASLENANGSLARELRAKLKEKEEELARLTNTSTDRERTLDGLVSELRALKRQKHNPRLAKKQLANQRELCLMLEKNVSALRQAAVQHEARNDKASVDQISHIVSETFTSLKQNLESWASYLKNAETAEHADEGATTSSGEQNLERALAKKDDETKVLRKELDRVKAESKLENTKLHEEINILKERLANNMEILAKKGRELSVLRDSLPVEDNSVGYISDDGTDGYDTEGDQLPGSASSTDPSRDVPTTDASAAEIQALRNEIMKYQKDRDSKATELRAEKESLANAKMIISSLEKANKSMLEDLRSRLQDSNTAIASLLDKSMEHEKTISALRQDLKKERQEREMDERKLQTHIAKLRDENLVFSVRLAAKDRELEELQSQLGEEVPISKSRLSSVEEKKDDPASDEEN</sequence>
<keyword evidence="4" id="KW-1185">Reference proteome</keyword>
<proteinExistence type="predicted"/>
<reference evidence="3" key="1">
    <citation type="submission" date="2020-06" db="EMBL/GenBank/DDBJ databases">
        <authorList>
            <consortium name="Plant Systems Biology data submission"/>
        </authorList>
    </citation>
    <scope>NUCLEOTIDE SEQUENCE</scope>
    <source>
        <strain evidence="3">D6</strain>
    </source>
</reference>
<feature type="region of interest" description="Disordered" evidence="2">
    <location>
        <begin position="414"/>
        <end position="466"/>
    </location>
</feature>
<evidence type="ECO:0000313" key="3">
    <source>
        <dbReference type="EMBL" id="CAB9526624.1"/>
    </source>
</evidence>
<evidence type="ECO:0000256" key="2">
    <source>
        <dbReference type="SAM" id="MobiDB-lite"/>
    </source>
</evidence>
<feature type="region of interest" description="Disordered" evidence="2">
    <location>
        <begin position="863"/>
        <end position="894"/>
    </location>
</feature>